<name>A0A0C2H7P8_9STAP</name>
<protein>
    <submittedName>
        <fullName evidence="9">MFS transporter</fullName>
    </submittedName>
</protein>
<dbReference type="GO" id="GO:0005886">
    <property type="term" value="C:plasma membrane"/>
    <property type="evidence" value="ECO:0007669"/>
    <property type="project" value="UniProtKB-SubCell"/>
</dbReference>
<evidence type="ECO:0000256" key="4">
    <source>
        <dbReference type="ARBA" id="ARBA00022989"/>
    </source>
</evidence>
<evidence type="ECO:0000259" key="8">
    <source>
        <dbReference type="PROSITE" id="PS50850"/>
    </source>
</evidence>
<dbReference type="Gene3D" id="1.20.1250.20">
    <property type="entry name" value="MFS general substrate transporter like domains"/>
    <property type="match status" value="1"/>
</dbReference>
<sequence length="432" mass="47531">MMKETVRRPMELYLTLPILAFALYDFANTIFSANIVTLFFPQYITEMVGTNPRLEQIASTVIAYANAVAAILLIAFAPLYGVTMDRTGRRRRYVILFTLLCVTASVGMGIFGGMDTARWFGLPNGLVLTILFFVAAKFAFNSGNVFYDAMLSSLGNKKEIPLISGYGVALGYMGTLFGIFSVLLIIGDGAVHHTFWLSGLLFLIFALPLFLINRDPPRAQKPKQAFLKGYRDIYRTFVEARSYPSIFYFMIAYFFVNDALATAIAMMQPYATTVVGFEPGTFLIIFMVATLFSIIGAIVFSFINRGFGSKRTFVIIAVLLAVAVAIAAIPLPMWTFWIAASLFGVAMGSTWVVSRTMIIELSPEGKEGQFFGLFAFSAKMSAVIGPFIYGSITLMLADYGVLASRMAITSLIVMIVVGILFHLKVKEDGSPV</sequence>
<feature type="transmembrane region" description="Helical" evidence="7">
    <location>
        <begin position="370"/>
        <end position="390"/>
    </location>
</feature>
<dbReference type="SUPFAM" id="SSF103473">
    <property type="entry name" value="MFS general substrate transporter"/>
    <property type="match status" value="1"/>
</dbReference>
<comment type="subcellular location">
    <subcellularLocation>
        <location evidence="1">Cell membrane</location>
        <topology evidence="1">Multi-pass membrane protein</topology>
    </subcellularLocation>
</comment>
<dbReference type="EMBL" id="JXII01000010">
    <property type="protein sequence ID" value="KIH69855.1"/>
    <property type="molecule type" value="Genomic_DNA"/>
</dbReference>
<dbReference type="InterPro" id="IPR050495">
    <property type="entry name" value="ATG22/LtaA_families"/>
</dbReference>
<proteinExistence type="predicted"/>
<evidence type="ECO:0000256" key="5">
    <source>
        <dbReference type="ARBA" id="ARBA00023055"/>
    </source>
</evidence>
<dbReference type="STRING" id="45670.SN16_12290"/>
<evidence type="ECO:0000256" key="6">
    <source>
        <dbReference type="ARBA" id="ARBA00023136"/>
    </source>
</evidence>
<evidence type="ECO:0000256" key="2">
    <source>
        <dbReference type="ARBA" id="ARBA00022448"/>
    </source>
</evidence>
<reference evidence="9 10" key="1">
    <citation type="submission" date="2015-01" db="EMBL/GenBank/DDBJ databases">
        <title>Genome sequences of high lactate-tolerant strain Salinicoccus roseus W12 with industrial interest.</title>
        <authorList>
            <person name="Wang H."/>
            <person name="Yu B."/>
        </authorList>
    </citation>
    <scope>NUCLEOTIDE SEQUENCE [LARGE SCALE GENOMIC DNA]</scope>
    <source>
        <strain evidence="9 10">W12</strain>
    </source>
</reference>
<accession>A0A0C2H7P8</accession>
<feature type="transmembrane region" description="Helical" evidence="7">
    <location>
        <begin position="402"/>
        <end position="423"/>
    </location>
</feature>
<comment type="caution">
    <text evidence="9">The sequence shown here is derived from an EMBL/GenBank/DDBJ whole genome shotgun (WGS) entry which is preliminary data.</text>
</comment>
<dbReference type="Proteomes" id="UP000031546">
    <property type="component" value="Unassembled WGS sequence"/>
</dbReference>
<evidence type="ECO:0000313" key="9">
    <source>
        <dbReference type="EMBL" id="KIH69855.1"/>
    </source>
</evidence>
<organism evidence="9 10">
    <name type="scientific">Salinicoccus roseus</name>
    <dbReference type="NCBI Taxonomy" id="45670"/>
    <lineage>
        <taxon>Bacteria</taxon>
        <taxon>Bacillati</taxon>
        <taxon>Bacillota</taxon>
        <taxon>Bacilli</taxon>
        <taxon>Bacillales</taxon>
        <taxon>Staphylococcaceae</taxon>
        <taxon>Salinicoccus</taxon>
    </lineage>
</organism>
<feature type="transmembrane region" description="Helical" evidence="7">
    <location>
        <begin position="12"/>
        <end position="41"/>
    </location>
</feature>
<dbReference type="InterPro" id="IPR024671">
    <property type="entry name" value="Atg22-like"/>
</dbReference>
<evidence type="ECO:0000256" key="3">
    <source>
        <dbReference type="ARBA" id="ARBA00022692"/>
    </source>
</evidence>
<evidence type="ECO:0000313" key="10">
    <source>
        <dbReference type="Proteomes" id="UP000031546"/>
    </source>
</evidence>
<gene>
    <name evidence="9" type="ORF">SN16_12290</name>
</gene>
<keyword evidence="5" id="KW-0445">Lipid transport</keyword>
<evidence type="ECO:0000256" key="1">
    <source>
        <dbReference type="ARBA" id="ARBA00004651"/>
    </source>
</evidence>
<feature type="transmembrane region" description="Helical" evidence="7">
    <location>
        <begin position="120"/>
        <end position="140"/>
    </location>
</feature>
<dbReference type="PANTHER" id="PTHR23519:SF1">
    <property type="entry name" value="AUTOPHAGY-RELATED PROTEIN 22"/>
    <property type="match status" value="1"/>
</dbReference>
<feature type="transmembrane region" description="Helical" evidence="7">
    <location>
        <begin position="93"/>
        <end position="114"/>
    </location>
</feature>
<dbReference type="GO" id="GO:0006869">
    <property type="term" value="P:lipid transport"/>
    <property type="evidence" value="ECO:0007669"/>
    <property type="project" value="UniProtKB-KW"/>
</dbReference>
<dbReference type="PROSITE" id="PS50850">
    <property type="entry name" value="MFS"/>
    <property type="match status" value="1"/>
</dbReference>
<feature type="transmembrane region" description="Helical" evidence="7">
    <location>
        <begin position="246"/>
        <end position="268"/>
    </location>
</feature>
<dbReference type="AlphaFoldDB" id="A0A0C2H7P8"/>
<dbReference type="GO" id="GO:0022857">
    <property type="term" value="F:transmembrane transporter activity"/>
    <property type="evidence" value="ECO:0007669"/>
    <property type="project" value="InterPro"/>
</dbReference>
<keyword evidence="2" id="KW-0813">Transport</keyword>
<dbReference type="PANTHER" id="PTHR23519">
    <property type="entry name" value="AUTOPHAGY-RELATED PROTEIN 22"/>
    <property type="match status" value="1"/>
</dbReference>
<feature type="transmembrane region" description="Helical" evidence="7">
    <location>
        <begin position="160"/>
        <end position="187"/>
    </location>
</feature>
<feature type="transmembrane region" description="Helical" evidence="7">
    <location>
        <begin position="61"/>
        <end position="81"/>
    </location>
</feature>
<dbReference type="InterPro" id="IPR020846">
    <property type="entry name" value="MFS_dom"/>
</dbReference>
<keyword evidence="4 7" id="KW-1133">Transmembrane helix</keyword>
<dbReference type="InterPro" id="IPR036259">
    <property type="entry name" value="MFS_trans_sf"/>
</dbReference>
<feature type="transmembrane region" description="Helical" evidence="7">
    <location>
        <begin position="312"/>
        <end position="331"/>
    </location>
</feature>
<keyword evidence="6 7" id="KW-0472">Membrane</keyword>
<feature type="domain" description="Major facilitator superfamily (MFS) profile" evidence="8">
    <location>
        <begin position="246"/>
        <end position="432"/>
    </location>
</feature>
<dbReference type="Pfam" id="PF11700">
    <property type="entry name" value="ATG22"/>
    <property type="match status" value="1"/>
</dbReference>
<feature type="transmembrane region" description="Helical" evidence="7">
    <location>
        <begin position="193"/>
        <end position="212"/>
    </location>
</feature>
<evidence type="ECO:0000256" key="7">
    <source>
        <dbReference type="SAM" id="Phobius"/>
    </source>
</evidence>
<keyword evidence="3 7" id="KW-0812">Transmembrane</keyword>
<feature type="transmembrane region" description="Helical" evidence="7">
    <location>
        <begin position="280"/>
        <end position="300"/>
    </location>
</feature>